<name>A0A656GDL3_PSEA0</name>
<evidence type="ECO:0000313" key="2">
    <source>
        <dbReference type="Proteomes" id="UP000003465"/>
    </source>
</evidence>
<feature type="non-terminal residue" evidence="1">
    <location>
        <position position="1"/>
    </location>
</feature>
<dbReference type="EMBL" id="AEAG01000730">
    <property type="protein sequence ID" value="EGH23410.1"/>
    <property type="molecule type" value="Genomic_DNA"/>
</dbReference>
<protein>
    <submittedName>
        <fullName evidence="1">Extracellular solute-binding protein</fullName>
    </submittedName>
</protein>
<dbReference type="Gene3D" id="3.40.190.10">
    <property type="entry name" value="Periplasmic binding protein-like II"/>
    <property type="match status" value="1"/>
</dbReference>
<dbReference type="AlphaFoldDB" id="A0A656GDL3"/>
<reference evidence="1 2" key="1">
    <citation type="journal article" date="2011" name="PLoS Pathog.">
        <title>Dynamic evolution of pathogenicity revealed by sequencing and comparative genomics of 19 Pseudomonas syringae isolates.</title>
        <authorList>
            <person name="Baltrus D.A."/>
            <person name="Nishimura M.T."/>
            <person name="Romanchuk A."/>
            <person name="Chang J.H."/>
            <person name="Mukhtar M.S."/>
            <person name="Cherkis K."/>
            <person name="Roach J."/>
            <person name="Grant S.R."/>
            <person name="Jones C.D."/>
            <person name="Dangl J.L."/>
        </authorList>
    </citation>
    <scope>NUCLEOTIDE SEQUENCE [LARGE SCALE GENOMIC DNA]</scope>
    <source>
        <strain evidence="1 2">301020</strain>
    </source>
</reference>
<sequence length="38" mass="4051">VGQQFSAALIGQSTVDQALQNAQTATARDMKRAGYPKK</sequence>
<gene>
    <name evidence="1" type="ORF">PSYMO_18883</name>
</gene>
<organism evidence="1 2">
    <name type="scientific">Pseudomonas amygdali pv. mori str. 301020</name>
    <dbReference type="NCBI Taxonomy" id="629261"/>
    <lineage>
        <taxon>Bacteria</taxon>
        <taxon>Pseudomonadati</taxon>
        <taxon>Pseudomonadota</taxon>
        <taxon>Gammaproteobacteria</taxon>
        <taxon>Pseudomonadales</taxon>
        <taxon>Pseudomonadaceae</taxon>
        <taxon>Pseudomonas</taxon>
        <taxon>Pseudomonas amygdali</taxon>
    </lineage>
</organism>
<dbReference type="Proteomes" id="UP000003465">
    <property type="component" value="Unassembled WGS sequence"/>
</dbReference>
<accession>A0A656GDL3</accession>
<evidence type="ECO:0000313" key="1">
    <source>
        <dbReference type="EMBL" id="EGH23410.1"/>
    </source>
</evidence>
<comment type="caution">
    <text evidence="1">The sequence shown here is derived from an EMBL/GenBank/DDBJ whole genome shotgun (WGS) entry which is preliminary data.</text>
</comment>
<proteinExistence type="predicted"/>